<name>A0A165G3A1_9APHY</name>
<evidence type="ECO:0000256" key="7">
    <source>
        <dbReference type="ARBA" id="ARBA00022989"/>
    </source>
</evidence>
<feature type="transmembrane region" description="Helical" evidence="10">
    <location>
        <begin position="72"/>
        <end position="93"/>
    </location>
</feature>
<dbReference type="InterPro" id="IPR004837">
    <property type="entry name" value="NaCa_Exmemb"/>
</dbReference>
<feature type="transmembrane region" description="Helical" evidence="10">
    <location>
        <begin position="375"/>
        <end position="396"/>
    </location>
</feature>
<dbReference type="InterPro" id="IPR004798">
    <property type="entry name" value="CAX-like"/>
</dbReference>
<protein>
    <recommendedName>
        <fullName evidence="10">Vacuolar calcium ion transporter</fullName>
    </recommendedName>
</protein>
<organism evidence="12 13">
    <name type="scientific">Laetiporus sulphureus 93-53</name>
    <dbReference type="NCBI Taxonomy" id="1314785"/>
    <lineage>
        <taxon>Eukaryota</taxon>
        <taxon>Fungi</taxon>
        <taxon>Dikarya</taxon>
        <taxon>Basidiomycota</taxon>
        <taxon>Agaricomycotina</taxon>
        <taxon>Agaricomycetes</taxon>
        <taxon>Polyporales</taxon>
        <taxon>Laetiporus</taxon>
    </lineage>
</organism>
<keyword evidence="10" id="KW-0050">Antiport</keyword>
<keyword evidence="7 10" id="KW-1133">Transmembrane helix</keyword>
<evidence type="ECO:0000256" key="8">
    <source>
        <dbReference type="ARBA" id="ARBA00023065"/>
    </source>
</evidence>
<feature type="transmembrane region" description="Helical" evidence="10">
    <location>
        <begin position="272"/>
        <end position="297"/>
    </location>
</feature>
<dbReference type="PANTHER" id="PTHR31503">
    <property type="entry name" value="VACUOLAR CALCIUM ION TRANSPORTER"/>
    <property type="match status" value="1"/>
</dbReference>
<keyword evidence="3 10" id="KW-0813">Transport</keyword>
<evidence type="ECO:0000256" key="2">
    <source>
        <dbReference type="ARBA" id="ARBA00008170"/>
    </source>
</evidence>
<dbReference type="GO" id="GO:0015369">
    <property type="term" value="F:calcium:proton antiporter activity"/>
    <property type="evidence" value="ECO:0007669"/>
    <property type="project" value="UniProtKB-UniRule"/>
</dbReference>
<evidence type="ECO:0000256" key="3">
    <source>
        <dbReference type="ARBA" id="ARBA00022448"/>
    </source>
</evidence>
<keyword evidence="5 10" id="KW-0812">Transmembrane</keyword>
<dbReference type="EMBL" id="KV427611">
    <property type="protein sequence ID" value="KZT09770.1"/>
    <property type="molecule type" value="Genomic_DNA"/>
</dbReference>
<dbReference type="AlphaFoldDB" id="A0A165G3A1"/>
<comment type="function">
    <text evidence="10">Has a role in promoting intracellular calcium ion sequestration via the exchange of calcium ions for hydrogen ions across the vacuolar membrane. Involved also in manganese ion homeostasis via its uptake into the vacuole.</text>
</comment>
<evidence type="ECO:0000256" key="6">
    <source>
        <dbReference type="ARBA" id="ARBA00022837"/>
    </source>
</evidence>
<proteinExistence type="inferred from homology"/>
<keyword evidence="10" id="KW-0926">Vacuole</keyword>
<dbReference type="OrthoDB" id="1699231at2759"/>
<feature type="transmembrane region" description="Helical" evidence="10">
    <location>
        <begin position="105"/>
        <end position="127"/>
    </location>
</feature>
<keyword evidence="9 10" id="KW-0472">Membrane</keyword>
<feature type="transmembrane region" description="Helical" evidence="10">
    <location>
        <begin position="346"/>
        <end position="369"/>
    </location>
</feature>
<feature type="transmembrane region" description="Helical" evidence="10">
    <location>
        <begin position="309"/>
        <end position="326"/>
    </location>
</feature>
<evidence type="ECO:0000256" key="4">
    <source>
        <dbReference type="ARBA" id="ARBA00022568"/>
    </source>
</evidence>
<dbReference type="InterPro" id="IPR004713">
    <property type="entry name" value="CaH_exchang"/>
</dbReference>
<dbReference type="STRING" id="1314785.A0A165G3A1"/>
<evidence type="ECO:0000313" key="13">
    <source>
        <dbReference type="Proteomes" id="UP000076871"/>
    </source>
</evidence>
<sequence length="423" mass="45881">MSLITDQTPLLTSGNGHGDARSLPRRFVNILKAEGEPSWLASYKFFIFGSWWNILLLFVPLSYLSHTLKWDAALRFCFSFMAIMPLAALLGTATDQLSVKLGQTLSGLLNASFGNAVEIIVGIAALLQGQLRIVQTSMLGSILSNLLLVLGCSFFAGGLKSTENIFQATAAQASSSLMTLACITLVIPAAYHSAKVHDLCEHNATSNATFSLNNTVIDGSDLDEGDENGLLFISRGTALLLLFVYVGYLIFQLKTHHVLFDGELQEEGEEPMMSVPAAGSALLLVTVVTSFCADYLVASIEETADTYHIPTAFIGVILLPIVANAAEHVTSVWMALKNKMALSIEICVGSSIQISTFVIPLLVIIGWITNHNLTLYFSNFETIVLFVSVLLVQFLVQDGKSNYMEGIMLLTLYLVIAMAFWAS</sequence>
<feature type="domain" description="Sodium/calcium exchanger membrane region" evidence="11">
    <location>
        <begin position="74"/>
        <end position="253"/>
    </location>
</feature>
<evidence type="ECO:0000313" key="12">
    <source>
        <dbReference type="EMBL" id="KZT09770.1"/>
    </source>
</evidence>
<dbReference type="FunCoup" id="A0A165G3A1">
    <property type="interactions" value="31"/>
</dbReference>
<feature type="transmembrane region" description="Helical" evidence="10">
    <location>
        <begin position="230"/>
        <end position="251"/>
    </location>
</feature>
<dbReference type="InterPro" id="IPR044880">
    <property type="entry name" value="NCX_ion-bd_dom_sf"/>
</dbReference>
<evidence type="ECO:0000259" key="11">
    <source>
        <dbReference type="Pfam" id="PF01699"/>
    </source>
</evidence>
<keyword evidence="4 10" id="KW-0109">Calcium transport</keyword>
<dbReference type="PANTHER" id="PTHR31503:SF22">
    <property type="entry name" value="VACUOLAR CALCIUM ION TRANSPORTER"/>
    <property type="match status" value="1"/>
</dbReference>
<keyword evidence="8 10" id="KW-0406">Ion transport</keyword>
<keyword evidence="13" id="KW-1185">Reference proteome</keyword>
<keyword evidence="6 10" id="KW-0106">Calcium</keyword>
<dbReference type="Proteomes" id="UP000076871">
    <property type="component" value="Unassembled WGS sequence"/>
</dbReference>
<evidence type="ECO:0000256" key="1">
    <source>
        <dbReference type="ARBA" id="ARBA00004127"/>
    </source>
</evidence>
<dbReference type="GeneID" id="63823272"/>
<dbReference type="GO" id="GO:0006874">
    <property type="term" value="P:intracellular calcium ion homeostasis"/>
    <property type="evidence" value="ECO:0007669"/>
    <property type="project" value="TreeGrafter"/>
</dbReference>
<evidence type="ECO:0000256" key="5">
    <source>
        <dbReference type="ARBA" id="ARBA00022692"/>
    </source>
</evidence>
<dbReference type="GO" id="GO:0000329">
    <property type="term" value="C:fungal-type vacuole membrane"/>
    <property type="evidence" value="ECO:0007669"/>
    <property type="project" value="TreeGrafter"/>
</dbReference>
<accession>A0A165G3A1</accession>
<feature type="transmembrane region" description="Helical" evidence="10">
    <location>
        <begin position="403"/>
        <end position="422"/>
    </location>
</feature>
<evidence type="ECO:0000256" key="10">
    <source>
        <dbReference type="RuleBase" id="RU365028"/>
    </source>
</evidence>
<reference evidence="12 13" key="1">
    <citation type="journal article" date="2016" name="Mol. Biol. Evol.">
        <title>Comparative Genomics of Early-Diverging Mushroom-Forming Fungi Provides Insights into the Origins of Lignocellulose Decay Capabilities.</title>
        <authorList>
            <person name="Nagy L.G."/>
            <person name="Riley R."/>
            <person name="Tritt A."/>
            <person name="Adam C."/>
            <person name="Daum C."/>
            <person name="Floudas D."/>
            <person name="Sun H."/>
            <person name="Yadav J.S."/>
            <person name="Pangilinan J."/>
            <person name="Larsson K.H."/>
            <person name="Matsuura K."/>
            <person name="Barry K."/>
            <person name="Labutti K."/>
            <person name="Kuo R."/>
            <person name="Ohm R.A."/>
            <person name="Bhattacharya S.S."/>
            <person name="Shirouzu T."/>
            <person name="Yoshinaga Y."/>
            <person name="Martin F.M."/>
            <person name="Grigoriev I.V."/>
            <person name="Hibbett D.S."/>
        </authorList>
    </citation>
    <scope>NUCLEOTIDE SEQUENCE [LARGE SCALE GENOMIC DNA]</scope>
    <source>
        <strain evidence="12 13">93-53</strain>
    </source>
</reference>
<comment type="subcellular location">
    <subcellularLocation>
        <location evidence="1">Endomembrane system</location>
        <topology evidence="1">Multi-pass membrane protein</topology>
    </subcellularLocation>
    <subcellularLocation>
        <location evidence="10">Vacuole membrane</location>
    </subcellularLocation>
</comment>
<feature type="transmembrane region" description="Helical" evidence="10">
    <location>
        <begin position="139"/>
        <end position="159"/>
    </location>
</feature>
<dbReference type="GO" id="GO:0012505">
    <property type="term" value="C:endomembrane system"/>
    <property type="evidence" value="ECO:0007669"/>
    <property type="project" value="UniProtKB-SubCell"/>
</dbReference>
<feature type="domain" description="Sodium/calcium exchanger membrane region" evidence="11">
    <location>
        <begin position="282"/>
        <end position="421"/>
    </location>
</feature>
<feature type="transmembrane region" description="Helical" evidence="10">
    <location>
        <begin position="45"/>
        <end position="65"/>
    </location>
</feature>
<dbReference type="Gene3D" id="1.20.1420.30">
    <property type="entry name" value="NCX, central ion-binding region"/>
    <property type="match status" value="1"/>
</dbReference>
<dbReference type="RefSeq" id="XP_040767510.1">
    <property type="nucleotide sequence ID" value="XM_040906243.1"/>
</dbReference>
<evidence type="ECO:0000256" key="9">
    <source>
        <dbReference type="ARBA" id="ARBA00023136"/>
    </source>
</evidence>
<dbReference type="InParanoid" id="A0A165G3A1"/>
<comment type="caution">
    <text evidence="10">Lacks conserved residue(s) required for the propagation of feature annotation.</text>
</comment>
<comment type="similarity">
    <text evidence="2 10">Belongs to the Ca(2+):cation antiporter (CaCA) (TC 2.A.19) family.</text>
</comment>
<gene>
    <name evidence="12" type="ORF">LAESUDRAFT_695611</name>
</gene>
<dbReference type="NCBIfam" id="TIGR00378">
    <property type="entry name" value="cax"/>
    <property type="match status" value="1"/>
</dbReference>
<dbReference type="Pfam" id="PF01699">
    <property type="entry name" value="Na_Ca_ex"/>
    <property type="match status" value="2"/>
</dbReference>